<organism evidence="3 4">
    <name type="scientific">Neofusicoccum ribis</name>
    <dbReference type="NCBI Taxonomy" id="45134"/>
    <lineage>
        <taxon>Eukaryota</taxon>
        <taxon>Fungi</taxon>
        <taxon>Dikarya</taxon>
        <taxon>Ascomycota</taxon>
        <taxon>Pezizomycotina</taxon>
        <taxon>Dothideomycetes</taxon>
        <taxon>Dothideomycetes incertae sedis</taxon>
        <taxon>Botryosphaeriales</taxon>
        <taxon>Botryosphaeriaceae</taxon>
        <taxon>Neofusicoccum</taxon>
    </lineage>
</organism>
<evidence type="ECO:0000256" key="1">
    <source>
        <dbReference type="ARBA" id="ARBA00022737"/>
    </source>
</evidence>
<evidence type="ECO:0000313" key="3">
    <source>
        <dbReference type="EMBL" id="KAL1623368.1"/>
    </source>
</evidence>
<keyword evidence="1" id="KW-0677">Repeat</keyword>
<reference evidence="3 4" key="1">
    <citation type="submission" date="2024-02" db="EMBL/GenBank/DDBJ databases">
        <title>De novo assembly and annotation of 12 fungi associated with fruit tree decline syndrome in Ontario, Canada.</title>
        <authorList>
            <person name="Sulman M."/>
            <person name="Ellouze W."/>
            <person name="Ilyukhin E."/>
        </authorList>
    </citation>
    <scope>NUCLEOTIDE SEQUENCE [LARGE SCALE GENOMIC DNA]</scope>
    <source>
        <strain evidence="3 4">M1-105</strain>
    </source>
</reference>
<dbReference type="InterPro" id="IPR027417">
    <property type="entry name" value="P-loop_NTPase"/>
</dbReference>
<dbReference type="Gene3D" id="3.40.50.300">
    <property type="entry name" value="P-loop containing nucleotide triphosphate hydrolases"/>
    <property type="match status" value="1"/>
</dbReference>
<keyword evidence="4" id="KW-1185">Reference proteome</keyword>
<dbReference type="PANTHER" id="PTHR10039:SF5">
    <property type="entry name" value="NACHT DOMAIN-CONTAINING PROTEIN"/>
    <property type="match status" value="1"/>
</dbReference>
<dbReference type="InterPro" id="IPR056884">
    <property type="entry name" value="NPHP3-like_N"/>
</dbReference>
<feature type="domain" description="Nephrocystin 3-like N-terminal" evidence="2">
    <location>
        <begin position="201"/>
        <end position="374"/>
    </location>
</feature>
<gene>
    <name evidence="3" type="ORF">SLS56_008309</name>
</gene>
<accession>A0ABR3SKI8</accession>
<proteinExistence type="predicted"/>
<protein>
    <recommendedName>
        <fullName evidence="2">Nephrocystin 3-like N-terminal domain-containing protein</fullName>
    </recommendedName>
</protein>
<dbReference type="Proteomes" id="UP001521116">
    <property type="component" value="Unassembled WGS sequence"/>
</dbReference>
<dbReference type="SUPFAM" id="SSF52540">
    <property type="entry name" value="P-loop containing nucleoside triphosphate hydrolases"/>
    <property type="match status" value="1"/>
</dbReference>
<name>A0ABR3SKI8_9PEZI</name>
<sequence length="522" mass="59725">MGDLQSVVEPLTKHGATDPNFGAVDGEARRLVALAVSCEEISNELLALLQDLKIPNQTAYKHWHAIRQTWRNTTKSKKIKNIEDRLDRVRTQLNTRLACADVSSDSTSGMLSAFDNLTKMNSQMEANTTSKLNAMKSELIASVDDHMKNSTAIDHALIRSKLNAFMQEASVSGKSQAILKSLRYSEFKKRYFDVKPAHARTFQWIFEDSDIGFTDWLNSHSGLFWVCGKAGSGKSTLMKYILGHDTTTDLLQSWAKDKTLITASHFFWVSGTELQRSQEGLLRSLLFQILKQHCGLIPEVCMSHWEEAVPEFFDPRSIEKLSDALARLAKIHEDYRICLFIDGLDEYEGEKSEIIKIINTMAASPHIKLCISSRPWNEFRIAYKENQKIHLEKLTETDIRLYVEENLHNQPEMDNIFSDNTESEALISKIVQKACGVFLRVYLVMRSIARGPIDGADLRDLRMMVDDYPEDLIKLFDRIFHSIEKRYHRETARIFRTCLESYYPPSVATFRHQASSNIIQSI</sequence>
<evidence type="ECO:0000259" key="2">
    <source>
        <dbReference type="Pfam" id="PF24883"/>
    </source>
</evidence>
<dbReference type="EMBL" id="JAJVDC020000120">
    <property type="protein sequence ID" value="KAL1623368.1"/>
    <property type="molecule type" value="Genomic_DNA"/>
</dbReference>
<dbReference type="Pfam" id="PF24883">
    <property type="entry name" value="NPHP3_N"/>
    <property type="match status" value="1"/>
</dbReference>
<dbReference type="PANTHER" id="PTHR10039">
    <property type="entry name" value="AMELOGENIN"/>
    <property type="match status" value="1"/>
</dbReference>
<evidence type="ECO:0000313" key="4">
    <source>
        <dbReference type="Proteomes" id="UP001521116"/>
    </source>
</evidence>
<comment type="caution">
    <text evidence="3">The sequence shown here is derived from an EMBL/GenBank/DDBJ whole genome shotgun (WGS) entry which is preliminary data.</text>
</comment>